<dbReference type="PROSITE" id="PS00108">
    <property type="entry name" value="PROTEIN_KINASE_ST"/>
    <property type="match status" value="1"/>
</dbReference>
<dbReference type="AlphaFoldDB" id="A0A225DYN5"/>
<comment type="caution">
    <text evidence="2">The sequence shown here is derived from an EMBL/GenBank/DDBJ whole genome shotgun (WGS) entry which is preliminary data.</text>
</comment>
<sequence length="163" mass="18092">MLEPLGRGGFGEVWKCEAPGGLHKAIKFVPNGQTEGEGQSFRQEFEAFQHIKAIRHPFLLTLERVELIEGDLVMVMELADQQLQDRFVECATQRLPGIPRQELLMYLVDAAEALDYIGSKYGLQHLDVKPANLFLVSGHVKLGITGSSARSGRRPPRSIRPAG</sequence>
<dbReference type="OrthoDB" id="278998at2"/>
<dbReference type="PROSITE" id="PS50011">
    <property type="entry name" value="PROTEIN_KINASE_DOM"/>
    <property type="match status" value="1"/>
</dbReference>
<evidence type="ECO:0000259" key="1">
    <source>
        <dbReference type="PROSITE" id="PS50011"/>
    </source>
</evidence>
<dbReference type="InterPro" id="IPR051681">
    <property type="entry name" value="Ser/Thr_Kinases-Pseudokinases"/>
</dbReference>
<dbReference type="RefSeq" id="WP_161967124.1">
    <property type="nucleotide sequence ID" value="NZ_NIDE01000001.1"/>
</dbReference>
<dbReference type="Pfam" id="PF00069">
    <property type="entry name" value="Pkinase"/>
    <property type="match status" value="1"/>
</dbReference>
<keyword evidence="3" id="KW-1185">Reference proteome</keyword>
<name>A0A225DYN5_9BACT</name>
<gene>
    <name evidence="2" type="ORF">FRUB_00141</name>
</gene>
<dbReference type="InterPro" id="IPR000719">
    <property type="entry name" value="Prot_kinase_dom"/>
</dbReference>
<evidence type="ECO:0000313" key="2">
    <source>
        <dbReference type="EMBL" id="OWK46442.1"/>
    </source>
</evidence>
<dbReference type="GO" id="GO:0004674">
    <property type="term" value="F:protein serine/threonine kinase activity"/>
    <property type="evidence" value="ECO:0007669"/>
    <property type="project" value="UniProtKB-KW"/>
</dbReference>
<keyword evidence="2" id="KW-0808">Transferase</keyword>
<dbReference type="Proteomes" id="UP000214646">
    <property type="component" value="Unassembled WGS sequence"/>
</dbReference>
<proteinExistence type="predicted"/>
<keyword evidence="2" id="KW-0418">Kinase</keyword>
<evidence type="ECO:0000313" key="3">
    <source>
        <dbReference type="Proteomes" id="UP000214646"/>
    </source>
</evidence>
<reference evidence="3" key="1">
    <citation type="submission" date="2017-06" db="EMBL/GenBank/DDBJ databases">
        <title>Genome analysis of Fimbriiglobus ruber SP5, the first member of the order Planctomycetales with confirmed chitinolytic capability.</title>
        <authorList>
            <person name="Ravin N.V."/>
            <person name="Rakitin A.L."/>
            <person name="Ivanova A.A."/>
            <person name="Beletsky A.V."/>
            <person name="Kulichevskaya I.S."/>
            <person name="Mardanov A.V."/>
            <person name="Dedysh S.N."/>
        </authorList>
    </citation>
    <scope>NUCLEOTIDE SEQUENCE [LARGE SCALE GENOMIC DNA]</scope>
    <source>
        <strain evidence="3">SP5</strain>
    </source>
</reference>
<dbReference type="GO" id="GO:0005524">
    <property type="term" value="F:ATP binding"/>
    <property type="evidence" value="ECO:0007669"/>
    <property type="project" value="InterPro"/>
</dbReference>
<dbReference type="PANTHER" id="PTHR44329">
    <property type="entry name" value="SERINE/THREONINE-PROTEIN KINASE TNNI3K-RELATED"/>
    <property type="match status" value="1"/>
</dbReference>
<dbReference type="Gene3D" id="1.10.510.10">
    <property type="entry name" value="Transferase(Phosphotransferase) domain 1"/>
    <property type="match status" value="1"/>
</dbReference>
<protein>
    <submittedName>
        <fullName evidence="2">Serine/threonine protein kinase</fullName>
    </submittedName>
</protein>
<dbReference type="InterPro" id="IPR011009">
    <property type="entry name" value="Kinase-like_dom_sf"/>
</dbReference>
<dbReference type="EMBL" id="NIDE01000001">
    <property type="protein sequence ID" value="OWK46442.1"/>
    <property type="molecule type" value="Genomic_DNA"/>
</dbReference>
<keyword evidence="2" id="KW-0723">Serine/threonine-protein kinase</keyword>
<dbReference type="SUPFAM" id="SSF56112">
    <property type="entry name" value="Protein kinase-like (PK-like)"/>
    <property type="match status" value="1"/>
</dbReference>
<feature type="domain" description="Protein kinase" evidence="1">
    <location>
        <begin position="1"/>
        <end position="163"/>
    </location>
</feature>
<dbReference type="SMART" id="SM00220">
    <property type="entry name" value="S_TKc"/>
    <property type="match status" value="1"/>
</dbReference>
<dbReference type="InterPro" id="IPR008271">
    <property type="entry name" value="Ser/Thr_kinase_AS"/>
</dbReference>
<accession>A0A225DYN5</accession>
<organism evidence="2 3">
    <name type="scientific">Fimbriiglobus ruber</name>
    <dbReference type="NCBI Taxonomy" id="1908690"/>
    <lineage>
        <taxon>Bacteria</taxon>
        <taxon>Pseudomonadati</taxon>
        <taxon>Planctomycetota</taxon>
        <taxon>Planctomycetia</taxon>
        <taxon>Gemmatales</taxon>
        <taxon>Gemmataceae</taxon>
        <taxon>Fimbriiglobus</taxon>
    </lineage>
</organism>